<reference evidence="1" key="1">
    <citation type="journal article" date="2018" name="Aquaculture">
        <title>Complete genome sequence of a white spot syndrome virus associated with a disease incursion in Australia.</title>
        <authorList>
            <person name="Oakey J."/>
            <person name="Smith C.S."/>
        </authorList>
    </citation>
    <scope>NUCLEOTIDE SEQUENCE [LARGE SCALE GENOMIC DNA]</scope>
    <source>
        <strain evidence="1">WSSV-AU</strain>
    </source>
</reference>
<protein>
    <submittedName>
        <fullName evidence="1">ORF83</fullName>
    </submittedName>
</protein>
<dbReference type="Proteomes" id="UP000267516">
    <property type="component" value="Segment"/>
</dbReference>
<dbReference type="EMBL" id="MF768985">
    <property type="protein sequence ID" value="ATU84107.1"/>
    <property type="molecule type" value="Genomic_DNA"/>
</dbReference>
<proteinExistence type="predicted"/>
<accession>A0A2D3I6T2</accession>
<sequence length="64" mass="7538">MNSTLKLFYFFLLEWVPLCGAFGTPPNPFPLLESILLLHFPRAHQNRTCRRTNLHLPFYLFSSI</sequence>
<evidence type="ECO:0000313" key="1">
    <source>
        <dbReference type="EMBL" id="ATU84107.1"/>
    </source>
</evidence>
<name>A0A2D3I6T2_9VIRU</name>
<organism evidence="1">
    <name type="scientific">White spot syndrome virus</name>
    <dbReference type="NCBI Taxonomy" id="342409"/>
    <lineage>
        <taxon>Viruses</taxon>
        <taxon>Viruses incertae sedis</taxon>
        <taxon>Naldaviricetes</taxon>
        <taxon>Nimaviridae</taxon>
        <taxon>Whispovirus</taxon>
    </lineage>
</organism>